<dbReference type="Pfam" id="PF13240">
    <property type="entry name" value="Zn_Ribbon_1"/>
    <property type="match status" value="1"/>
</dbReference>
<evidence type="ECO:0000313" key="4">
    <source>
        <dbReference type="Proteomes" id="UP000824118"/>
    </source>
</evidence>
<reference evidence="3" key="2">
    <citation type="journal article" date="2021" name="PeerJ">
        <title>Extensive microbial diversity within the chicken gut microbiome revealed by metagenomics and culture.</title>
        <authorList>
            <person name="Gilroy R."/>
            <person name="Ravi A."/>
            <person name="Getino M."/>
            <person name="Pursley I."/>
            <person name="Horton D.L."/>
            <person name="Alikhan N.F."/>
            <person name="Baker D."/>
            <person name="Gharbi K."/>
            <person name="Hall N."/>
            <person name="Watson M."/>
            <person name="Adriaenssens E.M."/>
            <person name="Foster-Nyarko E."/>
            <person name="Jarju S."/>
            <person name="Secka A."/>
            <person name="Antonio M."/>
            <person name="Oren A."/>
            <person name="Chaudhuri R.R."/>
            <person name="La Ragione R."/>
            <person name="Hildebrand F."/>
            <person name="Pallen M.J."/>
        </authorList>
    </citation>
    <scope>NUCLEOTIDE SEQUENCE</scope>
    <source>
        <strain evidence="3">ChiGjej1B1-1684</strain>
    </source>
</reference>
<feature type="transmembrane region" description="Helical" evidence="1">
    <location>
        <begin position="78"/>
        <end position="102"/>
    </location>
</feature>
<dbReference type="EMBL" id="DVNG01000118">
    <property type="protein sequence ID" value="HIU50913.1"/>
    <property type="molecule type" value="Genomic_DNA"/>
</dbReference>
<sequence>MYCKNCGTQLPENARFCPNCGTDSFAANGQKMGYQRSYQQMNMNQPQYSGEGFYNVGVRPLNPGEVRTYYATKFHRKFIIFALCIGLCADLFWVFTLFRLMSSYKPNKGDITEAVFWIVLLFVLMVAVVINLMVYNKIVLNISDQGISGRGGKCLYLCSVPFNASYSDIDSVKQKFSGVVSRNNRIVITIKGKKYDLTIENGEEAKKLIEMGMARTRQVYY</sequence>
<feature type="domain" description="Zinc-ribbon" evidence="2">
    <location>
        <begin position="2"/>
        <end position="22"/>
    </location>
</feature>
<feature type="transmembrane region" description="Helical" evidence="1">
    <location>
        <begin position="114"/>
        <end position="135"/>
    </location>
</feature>
<reference evidence="3" key="1">
    <citation type="submission" date="2020-10" db="EMBL/GenBank/DDBJ databases">
        <authorList>
            <person name="Gilroy R."/>
        </authorList>
    </citation>
    <scope>NUCLEOTIDE SEQUENCE</scope>
    <source>
        <strain evidence="3">ChiGjej1B1-1684</strain>
    </source>
</reference>
<dbReference type="InterPro" id="IPR026870">
    <property type="entry name" value="Zinc_ribbon_dom"/>
</dbReference>
<organism evidence="3 4">
    <name type="scientific">Candidatus Limousia pullorum</name>
    <dbReference type="NCBI Taxonomy" id="2840860"/>
    <lineage>
        <taxon>Bacteria</taxon>
        <taxon>Bacillati</taxon>
        <taxon>Bacillota</taxon>
        <taxon>Clostridia</taxon>
        <taxon>Eubacteriales</taxon>
        <taxon>Oscillospiraceae</taxon>
        <taxon>Oscillospiraceae incertae sedis</taxon>
        <taxon>Candidatus Limousia</taxon>
    </lineage>
</organism>
<evidence type="ECO:0000256" key="1">
    <source>
        <dbReference type="SAM" id="Phobius"/>
    </source>
</evidence>
<dbReference type="AlphaFoldDB" id="A0A9D1LZQ8"/>
<gene>
    <name evidence="3" type="ORF">IAD22_07870</name>
</gene>
<comment type="caution">
    <text evidence="3">The sequence shown here is derived from an EMBL/GenBank/DDBJ whole genome shotgun (WGS) entry which is preliminary data.</text>
</comment>
<keyword evidence="1" id="KW-1133">Transmembrane helix</keyword>
<protein>
    <submittedName>
        <fullName evidence="3">Zinc ribbon domain-containing protein</fullName>
    </submittedName>
</protein>
<name>A0A9D1LZQ8_9FIRM</name>
<evidence type="ECO:0000313" key="3">
    <source>
        <dbReference type="EMBL" id="HIU50913.1"/>
    </source>
</evidence>
<dbReference type="Proteomes" id="UP000824118">
    <property type="component" value="Unassembled WGS sequence"/>
</dbReference>
<keyword evidence="1" id="KW-0472">Membrane</keyword>
<evidence type="ECO:0000259" key="2">
    <source>
        <dbReference type="Pfam" id="PF13240"/>
    </source>
</evidence>
<proteinExistence type="predicted"/>
<accession>A0A9D1LZQ8</accession>
<keyword evidence="1" id="KW-0812">Transmembrane</keyword>